<evidence type="ECO:0000256" key="1">
    <source>
        <dbReference type="SAM" id="MobiDB-lite"/>
    </source>
</evidence>
<evidence type="ECO:0000313" key="2">
    <source>
        <dbReference type="EMBL" id="ELZ96457.1"/>
    </source>
</evidence>
<reference evidence="2 3" key="1">
    <citation type="journal article" date="2014" name="PLoS Genet.">
        <title>Phylogenetically driven sequencing of extremely halophilic archaea reveals strategies for static and dynamic osmo-response.</title>
        <authorList>
            <person name="Becker E.A."/>
            <person name="Seitzer P.M."/>
            <person name="Tritt A."/>
            <person name="Larsen D."/>
            <person name="Krusor M."/>
            <person name="Yao A.I."/>
            <person name="Wu D."/>
            <person name="Madern D."/>
            <person name="Eisen J.A."/>
            <person name="Darling A.E."/>
            <person name="Facciotti M.T."/>
        </authorList>
    </citation>
    <scope>NUCLEOTIDE SEQUENCE [LARGE SCALE GENOMIC DNA]</scope>
    <source>
        <strain evidence="2 3">ATCC BAA-1512</strain>
    </source>
</reference>
<evidence type="ECO:0000313" key="3">
    <source>
        <dbReference type="Proteomes" id="UP000011550"/>
    </source>
</evidence>
<dbReference type="RefSeq" id="WP_008318795.1">
    <property type="nucleotide sequence ID" value="NZ_AOLN01000007.1"/>
</dbReference>
<name>M0IK97_9EURY</name>
<dbReference type="STRING" id="662479.C440_04898"/>
<dbReference type="AlphaFoldDB" id="M0IK97"/>
<proteinExistence type="predicted"/>
<comment type="caution">
    <text evidence="2">The sequence shown here is derived from an EMBL/GenBank/DDBJ whole genome shotgun (WGS) entry which is preliminary data.</text>
</comment>
<organism evidence="2 3">
    <name type="scientific">Haloferax mucosum ATCC BAA-1512</name>
    <dbReference type="NCBI Taxonomy" id="662479"/>
    <lineage>
        <taxon>Archaea</taxon>
        <taxon>Methanobacteriati</taxon>
        <taxon>Methanobacteriota</taxon>
        <taxon>Stenosarchaea group</taxon>
        <taxon>Halobacteria</taxon>
        <taxon>Halobacteriales</taxon>
        <taxon>Haloferacaceae</taxon>
        <taxon>Haloferax</taxon>
    </lineage>
</organism>
<sequence length="131" mass="14696">MTDEELNGDEQDKNKDDEKSKGGIGAELLDPGDVDRCSHPYTRENPLWWADLDDSGDPREYIAELARSIRERNNDPEMVARRVSIILGVGYHVDEYTAGVPPRNACQIRDGIIELPDGYDDIRVKLGGVQL</sequence>
<dbReference type="Proteomes" id="UP000011550">
    <property type="component" value="Unassembled WGS sequence"/>
</dbReference>
<feature type="region of interest" description="Disordered" evidence="1">
    <location>
        <begin position="1"/>
        <end position="37"/>
    </location>
</feature>
<gene>
    <name evidence="2" type="ORF">C440_04898</name>
</gene>
<accession>M0IK97</accession>
<protein>
    <submittedName>
        <fullName evidence="2">Uncharacterized protein</fullName>
    </submittedName>
</protein>
<dbReference type="PATRIC" id="fig|662479.7.peg.1003"/>
<feature type="compositionally biased region" description="Basic and acidic residues" evidence="1">
    <location>
        <begin position="10"/>
        <end position="21"/>
    </location>
</feature>
<keyword evidence="3" id="KW-1185">Reference proteome</keyword>
<dbReference type="EMBL" id="AOLN01000007">
    <property type="protein sequence ID" value="ELZ96457.1"/>
    <property type="molecule type" value="Genomic_DNA"/>
</dbReference>